<name>A0A1S1LHV6_MYCCH</name>
<sequence length="201" mass="22211">MGIVDSAQDNGRDDERAPWWHDFDLGPLRDLPQAGHERVLLRLLGTYGPFKLLEHSNALVQKLIGDGWEVHAPLFHTEDVVVVPTAWDGAVVYNLNDTFYAEKRGVPVAEDPVGLIDAMVRSVTARDGVRRAVYLPLIDLYPDWFSEPFGGALHAAAERIVAKDSGAALVIASTMKRSAVPDWATFDTILVTEPDKIQVEK</sequence>
<dbReference type="RefSeq" id="WP_070947907.1">
    <property type="nucleotide sequence ID" value="NZ_MLIQ01000042.1"/>
</dbReference>
<evidence type="ECO:0000313" key="1">
    <source>
        <dbReference type="EMBL" id="OHU47287.1"/>
    </source>
</evidence>
<protein>
    <submittedName>
        <fullName evidence="1">Uncharacterized protein</fullName>
    </submittedName>
</protein>
<dbReference type="Proteomes" id="UP000180043">
    <property type="component" value="Unassembled WGS sequence"/>
</dbReference>
<dbReference type="EMBL" id="MLIQ01000042">
    <property type="protein sequence ID" value="OHU47287.1"/>
    <property type="molecule type" value="Genomic_DNA"/>
</dbReference>
<reference evidence="1 2" key="1">
    <citation type="submission" date="2016-10" db="EMBL/GenBank/DDBJ databases">
        <title>Evaluation of Human, Veterinary and Environmental Mycobacterium chelonae Isolates by Core Genome Phylogenomic Analysis, Targeted Gene Comparison, and Anti-microbial Susceptibility Patterns: A Tale of Mistaken Identities.</title>
        <authorList>
            <person name="Fogelson S.B."/>
            <person name="Camus A.C."/>
            <person name="Lorenz W."/>
            <person name="Vasireddy R."/>
            <person name="Vasireddy S."/>
            <person name="Smith T."/>
            <person name="Brown-Elliott B.A."/>
            <person name="Wallace R.J.Jr."/>
            <person name="Hasan N.A."/>
            <person name="Reischl U."/>
            <person name="Sanchez S."/>
        </authorList>
    </citation>
    <scope>NUCLEOTIDE SEQUENCE [LARGE SCALE GENOMIC DNA]</scope>
    <source>
        <strain evidence="1 2">15515</strain>
    </source>
</reference>
<accession>A0A1S1LHV6</accession>
<proteinExistence type="predicted"/>
<organism evidence="1 2">
    <name type="scientific">Mycobacteroides chelonae</name>
    <name type="common">Mycobacterium chelonae</name>
    <dbReference type="NCBI Taxonomy" id="1774"/>
    <lineage>
        <taxon>Bacteria</taxon>
        <taxon>Bacillati</taxon>
        <taxon>Actinomycetota</taxon>
        <taxon>Actinomycetes</taxon>
        <taxon>Mycobacteriales</taxon>
        <taxon>Mycobacteriaceae</taxon>
        <taxon>Mycobacteroides</taxon>
    </lineage>
</organism>
<comment type="caution">
    <text evidence="1">The sequence shown here is derived from an EMBL/GenBank/DDBJ whole genome shotgun (WGS) entry which is preliminary data.</text>
</comment>
<dbReference type="AlphaFoldDB" id="A0A1S1LHV6"/>
<evidence type="ECO:0000313" key="2">
    <source>
        <dbReference type="Proteomes" id="UP000180043"/>
    </source>
</evidence>
<gene>
    <name evidence="1" type="ORF">BKG82_26925</name>
</gene>